<dbReference type="RefSeq" id="WP_380870379.1">
    <property type="nucleotide sequence ID" value="NZ_JBHUMA010000009.1"/>
</dbReference>
<reference evidence="2" key="1">
    <citation type="journal article" date="2019" name="Int. J. Syst. Evol. Microbiol.">
        <title>The Global Catalogue of Microorganisms (GCM) 10K type strain sequencing project: providing services to taxonomists for standard genome sequencing and annotation.</title>
        <authorList>
            <consortium name="The Broad Institute Genomics Platform"/>
            <consortium name="The Broad Institute Genome Sequencing Center for Infectious Disease"/>
            <person name="Wu L."/>
            <person name="Ma J."/>
        </authorList>
    </citation>
    <scope>NUCLEOTIDE SEQUENCE [LARGE SCALE GENOMIC DNA]</scope>
    <source>
        <strain evidence="2">KCTC 42248</strain>
    </source>
</reference>
<keyword evidence="2" id="KW-1185">Reference proteome</keyword>
<dbReference type="CDD" id="cd06561">
    <property type="entry name" value="AlkD_like"/>
    <property type="match status" value="1"/>
</dbReference>
<dbReference type="Pfam" id="PF08713">
    <property type="entry name" value="DNA_alkylation"/>
    <property type="match status" value="1"/>
</dbReference>
<name>A0ABW5NQ73_9SPHI</name>
<comment type="caution">
    <text evidence="1">The sequence shown here is derived from an EMBL/GenBank/DDBJ whole genome shotgun (WGS) entry which is preliminary data.</text>
</comment>
<protein>
    <submittedName>
        <fullName evidence="1">DNA alkylation repair protein</fullName>
    </submittedName>
</protein>
<dbReference type="InterPro" id="IPR014825">
    <property type="entry name" value="DNA_alkylation"/>
</dbReference>
<dbReference type="Gene3D" id="1.25.10.90">
    <property type="match status" value="1"/>
</dbReference>
<gene>
    <name evidence="1" type="ORF">ACFSQ3_14875</name>
</gene>
<evidence type="ECO:0000313" key="1">
    <source>
        <dbReference type="EMBL" id="MFD2600239.1"/>
    </source>
</evidence>
<dbReference type="Proteomes" id="UP001597393">
    <property type="component" value="Unassembled WGS sequence"/>
</dbReference>
<dbReference type="SUPFAM" id="SSF48371">
    <property type="entry name" value="ARM repeat"/>
    <property type="match status" value="1"/>
</dbReference>
<dbReference type="EMBL" id="JBHUMA010000009">
    <property type="protein sequence ID" value="MFD2600239.1"/>
    <property type="molecule type" value="Genomic_DNA"/>
</dbReference>
<sequence>MQEILDHLASLSNESTYAHNTKYGATNQYGVKLGDIRQVAKSTKKDKQLAISLWETGIADAQLLATLIVNPKQLSLDEVDEMVRTINFSQVADWFSAYLLKDRTDKRLLYDQWIESDNKWAQRAAWNLLSGFIARNTENINLDVILKDIEKNMSSAAPEIQWTMNTALAQIGIHHEAYREQALSIGEKLGVYRDYPVSKGCTSPFAPIWINEMVSRKNNKA</sequence>
<evidence type="ECO:0000313" key="2">
    <source>
        <dbReference type="Proteomes" id="UP001597393"/>
    </source>
</evidence>
<dbReference type="InterPro" id="IPR016024">
    <property type="entry name" value="ARM-type_fold"/>
</dbReference>
<dbReference type="PANTHER" id="PTHR41291">
    <property type="entry name" value="DNA ALKYLATION REPAIR PROTEIN"/>
    <property type="match status" value="1"/>
</dbReference>
<proteinExistence type="predicted"/>
<accession>A0ABW5NQ73</accession>
<dbReference type="PANTHER" id="PTHR41291:SF1">
    <property type="entry name" value="DNA ALKYLATION REPAIR PROTEIN"/>
    <property type="match status" value="1"/>
</dbReference>
<organism evidence="1 2">
    <name type="scientific">Sphingobacterium corticis</name>
    <dbReference type="NCBI Taxonomy" id="1812823"/>
    <lineage>
        <taxon>Bacteria</taxon>
        <taxon>Pseudomonadati</taxon>
        <taxon>Bacteroidota</taxon>
        <taxon>Sphingobacteriia</taxon>
        <taxon>Sphingobacteriales</taxon>
        <taxon>Sphingobacteriaceae</taxon>
        <taxon>Sphingobacterium</taxon>
    </lineage>
</organism>